<proteinExistence type="predicted"/>
<sequence length="78" mass="9136">MYMVYWTMIEGDTCTPHEKLFETTDMVAAMQCMEALRKRQRDGEPLRFITMSSEHPDLVGHPGVDVTGPGYDWKKRRR</sequence>
<evidence type="ECO:0000313" key="2">
    <source>
        <dbReference type="Proteomes" id="UP000198639"/>
    </source>
</evidence>
<protein>
    <submittedName>
        <fullName evidence="1">Uncharacterized protein</fullName>
    </submittedName>
</protein>
<dbReference type="AlphaFoldDB" id="A0A1I1IH07"/>
<dbReference type="Proteomes" id="UP000198639">
    <property type="component" value="Unassembled WGS sequence"/>
</dbReference>
<organism evidence="1 2">
    <name type="scientific">Massilia yuzhufengensis</name>
    <dbReference type="NCBI Taxonomy" id="1164594"/>
    <lineage>
        <taxon>Bacteria</taxon>
        <taxon>Pseudomonadati</taxon>
        <taxon>Pseudomonadota</taxon>
        <taxon>Betaproteobacteria</taxon>
        <taxon>Burkholderiales</taxon>
        <taxon>Oxalobacteraceae</taxon>
        <taxon>Telluria group</taxon>
        <taxon>Massilia</taxon>
    </lineage>
</organism>
<reference evidence="2" key="1">
    <citation type="submission" date="2016-10" db="EMBL/GenBank/DDBJ databases">
        <authorList>
            <person name="Varghese N."/>
            <person name="Submissions S."/>
        </authorList>
    </citation>
    <scope>NUCLEOTIDE SEQUENCE [LARGE SCALE GENOMIC DNA]</scope>
    <source>
        <strain evidence="2">CGMCC 1.12041</strain>
    </source>
</reference>
<dbReference type="EMBL" id="FOLD01000005">
    <property type="protein sequence ID" value="SFC35599.1"/>
    <property type="molecule type" value="Genomic_DNA"/>
</dbReference>
<keyword evidence="2" id="KW-1185">Reference proteome</keyword>
<dbReference type="RefSeq" id="WP_091872961.1">
    <property type="nucleotide sequence ID" value="NZ_FOLD01000005.1"/>
</dbReference>
<accession>A0A1I1IH07</accession>
<dbReference type="OrthoDB" id="8757469at2"/>
<gene>
    <name evidence="1" type="ORF">SAMN05216204_105208</name>
</gene>
<evidence type="ECO:0000313" key="1">
    <source>
        <dbReference type="EMBL" id="SFC35599.1"/>
    </source>
</evidence>
<name>A0A1I1IH07_9BURK</name>